<dbReference type="Gene3D" id="3.10.350.10">
    <property type="entry name" value="LysM domain"/>
    <property type="match status" value="1"/>
</dbReference>
<sequence length="137" mass="13891">MITVYVATRLLIASLALIALVACIPEPPQIMLPTLPAVLDITPAPPLDIDATATALSSVVLPSPTAAALYTVQPGDTLSDLAAHFATTVEELVAANGLTDPNDLQPGQSLIIPSLLPTPAPASANPDTTPTPTLATP</sequence>
<dbReference type="PANTHER" id="PTHR33734">
    <property type="entry name" value="LYSM DOMAIN-CONTAINING GPI-ANCHORED PROTEIN 2"/>
    <property type="match status" value="1"/>
</dbReference>
<evidence type="ECO:0000313" key="4">
    <source>
        <dbReference type="Proteomes" id="UP000220527"/>
    </source>
</evidence>
<feature type="compositionally biased region" description="Low complexity" evidence="1">
    <location>
        <begin position="109"/>
        <end position="137"/>
    </location>
</feature>
<gene>
    <name evidence="3" type="ORF">CJ255_11385</name>
</gene>
<dbReference type="InterPro" id="IPR036779">
    <property type="entry name" value="LysM_dom_sf"/>
</dbReference>
<dbReference type="OrthoDB" id="144484at2"/>
<dbReference type="SMART" id="SM00257">
    <property type="entry name" value="LysM"/>
    <property type="match status" value="1"/>
</dbReference>
<dbReference type="GO" id="GO:0008932">
    <property type="term" value="F:lytic endotransglycosylase activity"/>
    <property type="evidence" value="ECO:0007669"/>
    <property type="project" value="TreeGrafter"/>
</dbReference>
<feature type="domain" description="LysM" evidence="2">
    <location>
        <begin position="68"/>
        <end position="112"/>
    </location>
</feature>
<protein>
    <submittedName>
        <fullName evidence="3">Peptidoglycan-binding protein</fullName>
    </submittedName>
</protein>
<evidence type="ECO:0000259" key="2">
    <source>
        <dbReference type="PROSITE" id="PS51782"/>
    </source>
</evidence>
<dbReference type="AlphaFoldDB" id="A0A2A6RIZ8"/>
<evidence type="ECO:0000313" key="3">
    <source>
        <dbReference type="EMBL" id="PDW02923.1"/>
    </source>
</evidence>
<evidence type="ECO:0000256" key="1">
    <source>
        <dbReference type="SAM" id="MobiDB-lite"/>
    </source>
</evidence>
<feature type="region of interest" description="Disordered" evidence="1">
    <location>
        <begin position="104"/>
        <end position="137"/>
    </location>
</feature>
<dbReference type="Proteomes" id="UP000220527">
    <property type="component" value="Unassembled WGS sequence"/>
</dbReference>
<dbReference type="Pfam" id="PF01476">
    <property type="entry name" value="LysM"/>
    <property type="match status" value="1"/>
</dbReference>
<dbReference type="PANTHER" id="PTHR33734:SF22">
    <property type="entry name" value="MEMBRANE-BOUND LYTIC MUREIN TRANSGLYCOSYLASE D"/>
    <property type="match status" value="1"/>
</dbReference>
<reference evidence="4" key="1">
    <citation type="submission" date="2017-08" db="EMBL/GenBank/DDBJ databases">
        <authorList>
            <person name="Grouzdev D.S."/>
            <person name="Gaisin V.A."/>
            <person name="Rysina M.S."/>
            <person name="Gorlenko V.M."/>
        </authorList>
    </citation>
    <scope>NUCLEOTIDE SEQUENCE [LARGE SCALE GENOMIC DNA]</scope>
    <source>
        <strain evidence="4">Kir15-3F</strain>
    </source>
</reference>
<dbReference type="SUPFAM" id="SSF54106">
    <property type="entry name" value="LysM domain"/>
    <property type="match status" value="1"/>
</dbReference>
<organism evidence="3 4">
    <name type="scientific">Candidatus Viridilinea mediisalina</name>
    <dbReference type="NCBI Taxonomy" id="2024553"/>
    <lineage>
        <taxon>Bacteria</taxon>
        <taxon>Bacillati</taxon>
        <taxon>Chloroflexota</taxon>
        <taxon>Chloroflexia</taxon>
        <taxon>Chloroflexales</taxon>
        <taxon>Chloroflexineae</taxon>
        <taxon>Oscillochloridaceae</taxon>
        <taxon>Candidatus Viridilinea</taxon>
    </lineage>
</organism>
<dbReference type="InterPro" id="IPR018392">
    <property type="entry name" value="LysM"/>
</dbReference>
<comment type="caution">
    <text evidence="3">The sequence shown here is derived from an EMBL/GenBank/DDBJ whole genome shotgun (WGS) entry which is preliminary data.</text>
</comment>
<dbReference type="PROSITE" id="PS51782">
    <property type="entry name" value="LYSM"/>
    <property type="match status" value="1"/>
</dbReference>
<keyword evidence="4" id="KW-1185">Reference proteome</keyword>
<proteinExistence type="predicted"/>
<accession>A0A2A6RIZ8</accession>
<name>A0A2A6RIZ8_9CHLR</name>
<dbReference type="EMBL" id="NQWI01000047">
    <property type="protein sequence ID" value="PDW02923.1"/>
    <property type="molecule type" value="Genomic_DNA"/>
</dbReference>
<dbReference type="CDD" id="cd00118">
    <property type="entry name" value="LysM"/>
    <property type="match status" value="1"/>
</dbReference>